<sequence length="217" mass="24142">MVRGLAPDHNWRICATIQQTRHIVNKLIFHFRVVRLTREMMNVSKVLQAMVANQEYSGIQATVSEVAAGPAADFPTRPDWRSETCHCVFLDQVQVVDGVCHKQTIRAVGDLISGDEYRFPDMIHDSPSSIRVEGENATIEFRTIVEVGSSNIRARLTHCITLMSGRGHLVTADVLTTSANRVLLALRDTVMPREDYALISKVTTQARKSQRQATAGG</sequence>
<keyword evidence="2" id="KW-1185">Reference proteome</keyword>
<dbReference type="EMBL" id="JASMWN010000005">
    <property type="protein sequence ID" value="MDU9003928.1"/>
    <property type="molecule type" value="Genomic_DNA"/>
</dbReference>
<protein>
    <recommendedName>
        <fullName evidence="3">SnoaL-like domain-containing protein</fullName>
    </recommendedName>
</protein>
<evidence type="ECO:0000313" key="1">
    <source>
        <dbReference type="EMBL" id="MDU9003928.1"/>
    </source>
</evidence>
<gene>
    <name evidence="1" type="ORF">QO231_08680</name>
</gene>
<comment type="caution">
    <text evidence="1">The sequence shown here is derived from an EMBL/GenBank/DDBJ whole genome shotgun (WGS) entry which is preliminary data.</text>
</comment>
<dbReference type="Proteomes" id="UP001255416">
    <property type="component" value="Unassembled WGS sequence"/>
</dbReference>
<evidence type="ECO:0000313" key="2">
    <source>
        <dbReference type="Proteomes" id="UP001255416"/>
    </source>
</evidence>
<reference evidence="2" key="1">
    <citation type="submission" date="2023-05" db="EMBL/GenBank/DDBJ databases">
        <title>Sedimentitalea sp. nov. JM2-8.</title>
        <authorList>
            <person name="Huang J."/>
        </authorList>
    </citation>
    <scope>NUCLEOTIDE SEQUENCE [LARGE SCALE GENOMIC DNA]</scope>
    <source>
        <strain evidence="2">KHS03</strain>
    </source>
</reference>
<name>A0ABU3VCX4_9RHOB</name>
<organism evidence="1 2">
    <name type="scientific">Sedimentitalea todarodis</name>
    <dbReference type="NCBI Taxonomy" id="1631240"/>
    <lineage>
        <taxon>Bacteria</taxon>
        <taxon>Pseudomonadati</taxon>
        <taxon>Pseudomonadota</taxon>
        <taxon>Alphaproteobacteria</taxon>
        <taxon>Rhodobacterales</taxon>
        <taxon>Paracoccaceae</taxon>
        <taxon>Sedimentitalea</taxon>
    </lineage>
</organism>
<evidence type="ECO:0008006" key="3">
    <source>
        <dbReference type="Google" id="ProtNLM"/>
    </source>
</evidence>
<proteinExistence type="predicted"/>
<accession>A0ABU3VCX4</accession>
<dbReference type="RefSeq" id="WP_316775186.1">
    <property type="nucleotide sequence ID" value="NZ_JASMWN010000005.1"/>
</dbReference>